<accession>D4F2L6</accession>
<gene>
    <name evidence="1" type="ORF">EDWATA_00967</name>
</gene>
<dbReference type="HOGENOM" id="CLU_3135082_0_0_6"/>
<proteinExistence type="predicted"/>
<dbReference type="EMBL" id="ADGK01000039">
    <property type="protein sequence ID" value="EFE24002.1"/>
    <property type="molecule type" value="Genomic_DNA"/>
</dbReference>
<organism evidence="1 2">
    <name type="scientific">Edwardsiella tarda ATCC 23685</name>
    <dbReference type="NCBI Taxonomy" id="500638"/>
    <lineage>
        <taxon>Bacteria</taxon>
        <taxon>Pseudomonadati</taxon>
        <taxon>Pseudomonadota</taxon>
        <taxon>Gammaproteobacteria</taxon>
        <taxon>Enterobacterales</taxon>
        <taxon>Hafniaceae</taxon>
        <taxon>Edwardsiella</taxon>
    </lineage>
</organism>
<dbReference type="AlphaFoldDB" id="D4F2L6"/>
<name>D4F2L6_EDWTA</name>
<evidence type="ECO:0000313" key="2">
    <source>
        <dbReference type="Proteomes" id="UP000003692"/>
    </source>
</evidence>
<evidence type="ECO:0000313" key="1">
    <source>
        <dbReference type="EMBL" id="EFE24002.1"/>
    </source>
</evidence>
<comment type="caution">
    <text evidence="1">The sequence shown here is derived from an EMBL/GenBank/DDBJ whole genome shotgun (WGS) entry which is preliminary data.</text>
</comment>
<protein>
    <submittedName>
        <fullName evidence="1">Uncharacterized protein</fullName>
    </submittedName>
</protein>
<sequence length="49" mass="5658">MNDLTHLIAPPSINNCINIQHCVLLFNPPRFIITLINYNQIDSFPHGRK</sequence>
<reference evidence="1 2" key="1">
    <citation type="submission" date="2010-02" db="EMBL/GenBank/DDBJ databases">
        <authorList>
            <person name="Weinstock G."/>
            <person name="Sodergren E."/>
            <person name="Clifton S."/>
            <person name="Fulton L."/>
            <person name="Fulton B."/>
            <person name="Courtney L."/>
            <person name="Fronick C."/>
            <person name="Harrison M."/>
            <person name="Strong C."/>
            <person name="Farmer C."/>
            <person name="Delahaunty K."/>
            <person name="Markovic C."/>
            <person name="Hall O."/>
            <person name="Minx P."/>
            <person name="Tomlinson C."/>
            <person name="Mitreva M."/>
            <person name="Nelson J."/>
            <person name="Hou S."/>
            <person name="Wollam A."/>
            <person name="Pepin K.H."/>
            <person name="Johnson M."/>
            <person name="Bhonagiri V."/>
            <person name="Zhang X."/>
            <person name="Suruliraj S."/>
            <person name="Warren W."/>
            <person name="Chinwalla A."/>
            <person name="Mardis E.R."/>
            <person name="Wilson R.K."/>
        </authorList>
    </citation>
    <scope>NUCLEOTIDE SEQUENCE [LARGE SCALE GENOMIC DNA]</scope>
    <source>
        <strain evidence="1 2">ATCC 23685</strain>
    </source>
</reference>
<dbReference type="Proteomes" id="UP000003692">
    <property type="component" value="Unassembled WGS sequence"/>
</dbReference>